<dbReference type="EMBL" id="AP025739">
    <property type="protein sequence ID" value="BDI34379.1"/>
    <property type="molecule type" value="Genomic_DNA"/>
</dbReference>
<evidence type="ECO:0000259" key="1">
    <source>
        <dbReference type="Pfam" id="PF12690"/>
    </source>
</evidence>
<reference evidence="2 3" key="1">
    <citation type="journal article" date="2019" name="Int. J. Syst. Evol. Microbiol.">
        <title>Capsulimonas corticalis gen. nov., sp. nov., an aerobic capsulated bacterium, of a novel bacterial order, Capsulimonadales ord. nov., of the class Armatimonadia of the phylum Armatimonadetes.</title>
        <authorList>
            <person name="Li J."/>
            <person name="Kudo C."/>
            <person name="Tonouchi A."/>
        </authorList>
    </citation>
    <scope>NUCLEOTIDE SEQUENCE [LARGE SCALE GENOMIC DNA]</scope>
    <source>
        <strain evidence="2 3">AX-7</strain>
    </source>
</reference>
<evidence type="ECO:0000313" key="3">
    <source>
        <dbReference type="Proteomes" id="UP000287394"/>
    </source>
</evidence>
<dbReference type="RefSeq" id="WP_119319749.1">
    <property type="nucleotide sequence ID" value="NZ_AP025739.1"/>
</dbReference>
<accession>A0A402CQU0</accession>
<dbReference type="InterPro" id="IPR020481">
    <property type="entry name" value="Intracell_prot_inh_BsuPI"/>
</dbReference>
<organism evidence="2 3">
    <name type="scientific">Capsulimonas corticalis</name>
    <dbReference type="NCBI Taxonomy" id="2219043"/>
    <lineage>
        <taxon>Bacteria</taxon>
        <taxon>Bacillati</taxon>
        <taxon>Armatimonadota</taxon>
        <taxon>Armatimonadia</taxon>
        <taxon>Capsulimonadales</taxon>
        <taxon>Capsulimonadaceae</taxon>
        <taxon>Capsulimonas</taxon>
    </lineage>
</organism>
<protein>
    <recommendedName>
        <fullName evidence="1">Intracellular proteinase inhibitor BsuPI domain-containing protein</fullName>
    </recommendedName>
</protein>
<dbReference type="KEGG" id="ccot:CCAX7_64300"/>
<name>A0A402CQU0_9BACT</name>
<dbReference type="Gene3D" id="2.60.40.2360">
    <property type="entry name" value="Intracellular proteinase inhibitor BsuPI"/>
    <property type="match status" value="1"/>
</dbReference>
<dbReference type="Pfam" id="PF12690">
    <property type="entry name" value="BsuPI"/>
    <property type="match status" value="1"/>
</dbReference>
<gene>
    <name evidence="2" type="ORF">CCAX7_64300</name>
</gene>
<dbReference type="AlphaFoldDB" id="A0A402CQU0"/>
<feature type="domain" description="Intracellular proteinase inhibitor BsuPI" evidence="1">
    <location>
        <begin position="74"/>
        <end position="166"/>
    </location>
</feature>
<proteinExistence type="predicted"/>
<keyword evidence="3" id="KW-1185">Reference proteome</keyword>
<dbReference type="Proteomes" id="UP000287394">
    <property type="component" value="Chromosome"/>
</dbReference>
<dbReference type="OrthoDB" id="1357684at2"/>
<dbReference type="InterPro" id="IPR038144">
    <property type="entry name" value="IPI"/>
</dbReference>
<sequence length="220" mass="22963">MKLPIYTLPLALIALAPIQVYADGAPTAGAGATTGVGPEGGAGAVLPLPGATLKATTIGDTATVATPKLRFASGAAVPIVFTIANHTGSPVEYDFNNGQKYDFELRDAKGQPIWEWSRGLSFTQSTDKLVLKAGESTTFKGEWNGQIGGKPAPPGKYILTARLTTQTRPAIRGGILVNPVQDPDNMGIPTRSPAENGMVVQTPARYAVTATTQFWVVGKS</sequence>
<evidence type="ECO:0000313" key="2">
    <source>
        <dbReference type="EMBL" id="BDI34379.1"/>
    </source>
</evidence>